<reference evidence="2" key="1">
    <citation type="submission" date="2025-08" db="UniProtKB">
        <authorList>
            <consortium name="Ensembl"/>
        </authorList>
    </citation>
    <scope>IDENTIFICATION</scope>
</reference>
<evidence type="ECO:0000313" key="2">
    <source>
        <dbReference type="Ensembl" id="ENSOKIP00005053557.1"/>
    </source>
</evidence>
<dbReference type="SUPFAM" id="SSF118359">
    <property type="entry name" value="Expressed protein At2g23090/F21P24.15"/>
    <property type="match status" value="1"/>
</dbReference>
<proteinExistence type="predicted"/>
<feature type="region of interest" description="Disordered" evidence="1">
    <location>
        <begin position="34"/>
        <end position="54"/>
    </location>
</feature>
<dbReference type="AlphaFoldDB" id="A0A8C7H6N6"/>
<reference evidence="2" key="2">
    <citation type="submission" date="2025-09" db="UniProtKB">
        <authorList>
            <consortium name="Ensembl"/>
        </authorList>
    </citation>
    <scope>IDENTIFICATION</scope>
</reference>
<protein>
    <submittedName>
        <fullName evidence="2">Uncharacterized protein</fullName>
    </submittedName>
</protein>
<sequence length="54" mass="5789">MVAAAKRKIAAANQKTASWAALVHTCPADPKTFKQHFESNDSKSPMAPVLVDAH</sequence>
<dbReference type="Proteomes" id="UP000694557">
    <property type="component" value="Unassembled WGS sequence"/>
</dbReference>
<keyword evidence="3" id="KW-1185">Reference proteome</keyword>
<accession>A0A8C7H6N6</accession>
<evidence type="ECO:0000256" key="1">
    <source>
        <dbReference type="SAM" id="MobiDB-lite"/>
    </source>
</evidence>
<organism evidence="2 3">
    <name type="scientific">Oncorhynchus kisutch</name>
    <name type="common">Coho salmon</name>
    <name type="synonym">Salmo kisutch</name>
    <dbReference type="NCBI Taxonomy" id="8019"/>
    <lineage>
        <taxon>Eukaryota</taxon>
        <taxon>Metazoa</taxon>
        <taxon>Chordata</taxon>
        <taxon>Craniata</taxon>
        <taxon>Vertebrata</taxon>
        <taxon>Euteleostomi</taxon>
        <taxon>Actinopterygii</taxon>
        <taxon>Neopterygii</taxon>
        <taxon>Teleostei</taxon>
        <taxon>Protacanthopterygii</taxon>
        <taxon>Salmoniformes</taxon>
        <taxon>Salmonidae</taxon>
        <taxon>Salmoninae</taxon>
        <taxon>Oncorhynchus</taxon>
    </lineage>
</organism>
<name>A0A8C7H6N6_ONCKI</name>
<dbReference type="Ensembl" id="ENSOKIT00005056696.1">
    <property type="protein sequence ID" value="ENSOKIP00005053557.1"/>
    <property type="gene ID" value="ENSOKIG00005022746.1"/>
</dbReference>
<dbReference type="GeneTree" id="ENSGT00970000196788"/>
<evidence type="ECO:0000313" key="3">
    <source>
        <dbReference type="Proteomes" id="UP000694557"/>
    </source>
</evidence>